<evidence type="ECO:0000313" key="2">
    <source>
        <dbReference type="Proteomes" id="UP000000644"/>
    </source>
</evidence>
<dbReference type="KEGG" id="pna:Pnap_3303"/>
<dbReference type="OrthoDB" id="90759at2"/>
<dbReference type="InterPro" id="IPR006521">
    <property type="entry name" value="Tail_protein_I"/>
</dbReference>
<dbReference type="HOGENOM" id="CLU_086293_2_0_4"/>
<keyword evidence="2" id="KW-1185">Reference proteome</keyword>
<dbReference type="AlphaFoldDB" id="A1VSH3"/>
<proteinExistence type="predicted"/>
<organism evidence="1 2">
    <name type="scientific">Polaromonas naphthalenivorans (strain CJ2)</name>
    <dbReference type="NCBI Taxonomy" id="365044"/>
    <lineage>
        <taxon>Bacteria</taxon>
        <taxon>Pseudomonadati</taxon>
        <taxon>Pseudomonadota</taxon>
        <taxon>Betaproteobacteria</taxon>
        <taxon>Burkholderiales</taxon>
        <taxon>Comamonadaceae</taxon>
        <taxon>Polaromonas</taxon>
    </lineage>
</organism>
<evidence type="ECO:0000313" key="1">
    <source>
        <dbReference type="EMBL" id="ABM38601.1"/>
    </source>
</evidence>
<dbReference type="STRING" id="365044.Pnap_3303"/>
<dbReference type="Pfam" id="PF09684">
    <property type="entry name" value="Tail_P2_I"/>
    <property type="match status" value="1"/>
</dbReference>
<dbReference type="RefSeq" id="WP_011802672.1">
    <property type="nucleotide sequence ID" value="NC_008781.1"/>
</dbReference>
<protein>
    <submittedName>
        <fullName evidence="1">Phage tail protein I</fullName>
    </submittedName>
</protein>
<gene>
    <name evidence="1" type="ordered locus">Pnap_3303</name>
</gene>
<dbReference type="EMBL" id="CP000529">
    <property type="protein sequence ID" value="ABM38601.1"/>
    <property type="molecule type" value="Genomic_DNA"/>
</dbReference>
<dbReference type="NCBIfam" id="TIGR01634">
    <property type="entry name" value="tail_P2_I"/>
    <property type="match status" value="1"/>
</dbReference>
<dbReference type="Proteomes" id="UP000000644">
    <property type="component" value="Chromosome"/>
</dbReference>
<dbReference type="eggNOG" id="COG4385">
    <property type="taxonomic scope" value="Bacteria"/>
</dbReference>
<accession>A1VSH3</accession>
<reference evidence="2" key="1">
    <citation type="journal article" date="2009" name="Environ. Microbiol.">
        <title>The genome of Polaromonas naphthalenivorans strain CJ2, isolated from coal tar-contaminated sediment, reveals physiological and metabolic versatility and evolution through extensive horizontal gene transfer.</title>
        <authorList>
            <person name="Yagi J.M."/>
            <person name="Sims D."/>
            <person name="Brettin T."/>
            <person name="Bruce D."/>
            <person name="Madsen E.L."/>
        </authorList>
    </citation>
    <scope>NUCLEOTIDE SEQUENCE [LARGE SCALE GENOMIC DNA]</scope>
    <source>
        <strain evidence="2">CJ2</strain>
    </source>
</reference>
<name>A1VSH3_POLNA</name>
<sequence length="225" mass="24271">MPEAATLLPPNSTTLERAAAQTTSRLDALPTPLREVWDPAACPVGVLPWLAYAFGVEDWSPQWTEAQRREVITQSIPLKRHRGTIGAVQAAINALGVTGRVQEWHRQIPAGAPYTYKLLLEVDQTGYSLEQLIQLLQIVERSKNLRSHLQTIIPSAIARSGLVVAAIASTGSQIDVTSGTPTYADGTPALDLLIDAALNGEASTIGAINALYLSLHTTMPAINYW</sequence>